<dbReference type="PANTHER" id="PTHR43713">
    <property type="entry name" value="GLUTAMATE-1-SEMIALDEHYDE 2,1-AMINOMUTASE"/>
    <property type="match status" value="1"/>
</dbReference>
<comment type="caution">
    <text evidence="5">The sequence shown here is derived from an EMBL/GenBank/DDBJ whole genome shotgun (WGS) entry which is preliminary data.</text>
</comment>
<dbReference type="SUPFAM" id="SSF53335">
    <property type="entry name" value="S-adenosyl-L-methionine-dependent methyltransferases"/>
    <property type="match status" value="1"/>
</dbReference>
<dbReference type="InterPro" id="IPR015424">
    <property type="entry name" value="PyrdxlP-dep_Trfase"/>
</dbReference>
<dbReference type="Proteomes" id="UP000034841">
    <property type="component" value="Unassembled WGS sequence"/>
</dbReference>
<dbReference type="InterPro" id="IPR005814">
    <property type="entry name" value="Aminotrans_3"/>
</dbReference>
<dbReference type="Gene3D" id="3.90.1150.10">
    <property type="entry name" value="Aspartate Aminotransferase, domain 1"/>
    <property type="match status" value="1"/>
</dbReference>
<proteinExistence type="predicted"/>
<organism evidence="5 6">
    <name type="scientific">Ceratocystis fimbriata f. sp. platani</name>
    <dbReference type="NCBI Taxonomy" id="88771"/>
    <lineage>
        <taxon>Eukaryota</taxon>
        <taxon>Fungi</taxon>
        <taxon>Dikarya</taxon>
        <taxon>Ascomycota</taxon>
        <taxon>Pezizomycotina</taxon>
        <taxon>Sordariomycetes</taxon>
        <taxon>Hypocreomycetidae</taxon>
        <taxon>Microascales</taxon>
        <taxon>Ceratocystidaceae</taxon>
        <taxon>Ceratocystis</taxon>
    </lineage>
</organism>
<comment type="cofactor">
    <cofactor evidence="1">
        <name>pyridoxal 5'-phosphate</name>
        <dbReference type="ChEBI" id="CHEBI:597326"/>
    </cofactor>
</comment>
<evidence type="ECO:0000313" key="5">
    <source>
        <dbReference type="EMBL" id="KKF95646.1"/>
    </source>
</evidence>
<dbReference type="EC" id="2.6.-.-" evidence="5"/>
<feature type="domain" description="Methyltransferase type 11" evidence="4">
    <location>
        <begin position="65"/>
        <end position="167"/>
    </location>
</feature>
<dbReference type="EMBL" id="LBBL01000083">
    <property type="protein sequence ID" value="KKF95646.1"/>
    <property type="molecule type" value="Genomic_DNA"/>
</dbReference>
<dbReference type="CDD" id="cd02440">
    <property type="entry name" value="AdoMet_MTases"/>
    <property type="match status" value="1"/>
</dbReference>
<accession>A0A0F8B2M0</accession>
<feature type="region of interest" description="Disordered" evidence="3">
    <location>
        <begin position="47"/>
        <end position="66"/>
    </location>
</feature>
<evidence type="ECO:0000256" key="3">
    <source>
        <dbReference type="SAM" id="MobiDB-lite"/>
    </source>
</evidence>
<dbReference type="SUPFAM" id="SSF53383">
    <property type="entry name" value="PLP-dependent transferases"/>
    <property type="match status" value="1"/>
</dbReference>
<evidence type="ECO:0000256" key="1">
    <source>
        <dbReference type="ARBA" id="ARBA00001933"/>
    </source>
</evidence>
<keyword evidence="5" id="KW-0032">Aminotransferase</keyword>
<keyword evidence="6" id="KW-1185">Reference proteome</keyword>
<gene>
    <name evidence="5" type="ORF">CFO_g1985</name>
</gene>
<keyword evidence="2" id="KW-0663">Pyridoxal phosphate</keyword>
<evidence type="ECO:0000256" key="2">
    <source>
        <dbReference type="ARBA" id="ARBA00022898"/>
    </source>
</evidence>
<dbReference type="InterPro" id="IPR029063">
    <property type="entry name" value="SAM-dependent_MTases_sf"/>
</dbReference>
<dbReference type="GO" id="GO:0008483">
    <property type="term" value="F:transaminase activity"/>
    <property type="evidence" value="ECO:0007669"/>
    <property type="project" value="UniProtKB-KW"/>
</dbReference>
<name>A0A0F8B2M0_CERFI</name>
<dbReference type="InterPro" id="IPR013216">
    <property type="entry name" value="Methyltransf_11"/>
</dbReference>
<dbReference type="Pfam" id="PF00202">
    <property type="entry name" value="Aminotran_3"/>
    <property type="match status" value="1"/>
</dbReference>
<evidence type="ECO:0000313" key="6">
    <source>
        <dbReference type="Proteomes" id="UP000034841"/>
    </source>
</evidence>
<protein>
    <submittedName>
        <fullName evidence="5">Putative aminotransferase</fullName>
        <ecNumber evidence="5">2.6.-.-</ecNumber>
    </submittedName>
</protein>
<dbReference type="GO" id="GO:0030170">
    <property type="term" value="F:pyridoxal phosphate binding"/>
    <property type="evidence" value="ECO:0007669"/>
    <property type="project" value="InterPro"/>
</dbReference>
<dbReference type="Gene3D" id="3.40.640.10">
    <property type="entry name" value="Type I PLP-dependent aspartate aminotransferase-like (Major domain)"/>
    <property type="match status" value="1"/>
</dbReference>
<dbReference type="OrthoDB" id="425114at2759"/>
<dbReference type="Gene3D" id="3.40.50.150">
    <property type="entry name" value="Vaccinia Virus protein VP39"/>
    <property type="match status" value="1"/>
</dbReference>
<evidence type="ECO:0000259" key="4">
    <source>
        <dbReference type="Pfam" id="PF08241"/>
    </source>
</evidence>
<dbReference type="PANTHER" id="PTHR43713:SF3">
    <property type="entry name" value="GLUTAMATE-1-SEMIALDEHYDE 2,1-AMINOMUTASE 1, CHLOROPLASTIC-RELATED"/>
    <property type="match status" value="1"/>
</dbReference>
<reference evidence="5 6" key="1">
    <citation type="submission" date="2015-04" db="EMBL/GenBank/DDBJ databases">
        <title>Genome sequence of Ceratocystis platani, a major pathogen of plane trees.</title>
        <authorList>
            <person name="Belbahri L."/>
        </authorList>
    </citation>
    <scope>NUCLEOTIDE SEQUENCE [LARGE SCALE GENOMIC DNA]</scope>
    <source>
        <strain evidence="5 6">CFO</strain>
    </source>
</reference>
<keyword evidence="5" id="KW-0808">Transferase</keyword>
<dbReference type="Pfam" id="PF08241">
    <property type="entry name" value="Methyltransf_11"/>
    <property type="match status" value="1"/>
</dbReference>
<dbReference type="InterPro" id="IPR015422">
    <property type="entry name" value="PyrdxlP-dep_Trfase_small"/>
</dbReference>
<dbReference type="AlphaFoldDB" id="A0A0F8B2M0"/>
<dbReference type="GO" id="GO:0008757">
    <property type="term" value="F:S-adenosylmethionine-dependent methyltransferase activity"/>
    <property type="evidence" value="ECO:0007669"/>
    <property type="project" value="InterPro"/>
</dbReference>
<dbReference type="InterPro" id="IPR015421">
    <property type="entry name" value="PyrdxlP-dep_Trfase_major"/>
</dbReference>
<sequence length="557" mass="60421">MAHTEASTENKAYFNDLAAKYDGQFGKTLDRLVEEIRGHRDFIGADWVDDDDSSSDDDRKEDNDGAGLVSRALAPLTTQCVGIDISEAMVKMYNLRAENQGLVREEMFAVLGDLIDPADPLPTHLSAPDFFNFDIAAVGLGAHHFVNPELAVTRLVERLKPGGVVMFIDFLEHVPMSSEMGGAHSVMHHGFSEQQVRQFFENGGAGEGFGMVVLGKGISFRGHGAGDNEEELHAAIANGLSFGGHHVAEAELAAEISRRIPSIDLLRFTNSGTEATMMALATAKTWTGRDKIVVFRGGYHGGGFVFRGGNSLVNVPHDYLVAEYNDDGSVQAIFAEQGPNIAAVIIEPMLGSGGGVRARKEFILLLRALTRDAGALLIFDEVMTSRLFDGSGLQGHLAVAPDLTTLGKYLGGGMSFGAFGGRRDIMSLYDPRGARGLKDVYTRERATELNAFGDKLRERLNELAVVSGSTMKVLGCGSILVFHFTKTEMMNIHGPADWADEDYRLLDLLHLTMLEAGFYMGRRGYVSLSLAVGDEEATRFAQAVGEFLARYKDLVAV</sequence>